<protein>
    <submittedName>
        <fullName evidence="5">Polar amino acid transport system substrate-binding protein</fullName>
    </submittedName>
</protein>
<dbReference type="SMART" id="SM00062">
    <property type="entry name" value="PBPb"/>
    <property type="match status" value="1"/>
</dbReference>
<accession>A0A4R2J8U2</accession>
<dbReference type="EMBL" id="SLWS01000011">
    <property type="protein sequence ID" value="TCO52968.1"/>
    <property type="molecule type" value="Genomic_DNA"/>
</dbReference>
<dbReference type="GO" id="GO:0005576">
    <property type="term" value="C:extracellular region"/>
    <property type="evidence" value="ECO:0007669"/>
    <property type="project" value="TreeGrafter"/>
</dbReference>
<dbReference type="SUPFAM" id="SSF53850">
    <property type="entry name" value="Periplasmic binding protein-like II"/>
    <property type="match status" value="1"/>
</dbReference>
<dbReference type="CDD" id="cd13690">
    <property type="entry name" value="PBP2_GluB"/>
    <property type="match status" value="1"/>
</dbReference>
<gene>
    <name evidence="5" type="ORF">EV192_111162</name>
</gene>
<dbReference type="Pfam" id="PF00497">
    <property type="entry name" value="SBP_bac_3"/>
    <property type="match status" value="1"/>
</dbReference>
<evidence type="ECO:0000256" key="1">
    <source>
        <dbReference type="ARBA" id="ARBA00010333"/>
    </source>
</evidence>
<organism evidence="5 6">
    <name type="scientific">Actinocrispum wychmicini</name>
    <dbReference type="NCBI Taxonomy" id="1213861"/>
    <lineage>
        <taxon>Bacteria</taxon>
        <taxon>Bacillati</taxon>
        <taxon>Actinomycetota</taxon>
        <taxon>Actinomycetes</taxon>
        <taxon>Pseudonocardiales</taxon>
        <taxon>Pseudonocardiaceae</taxon>
        <taxon>Actinocrispum</taxon>
    </lineage>
</organism>
<dbReference type="PANTHER" id="PTHR30085:SF6">
    <property type="entry name" value="ABC TRANSPORTER GLUTAMINE-BINDING PROTEIN GLNH"/>
    <property type="match status" value="1"/>
</dbReference>
<feature type="domain" description="Solute-binding protein family 3/N-terminal" evidence="4">
    <location>
        <begin position="9"/>
        <end position="231"/>
    </location>
</feature>
<dbReference type="GO" id="GO:0006865">
    <property type="term" value="P:amino acid transport"/>
    <property type="evidence" value="ECO:0007669"/>
    <property type="project" value="TreeGrafter"/>
</dbReference>
<evidence type="ECO:0000256" key="3">
    <source>
        <dbReference type="ARBA" id="ARBA00022729"/>
    </source>
</evidence>
<reference evidence="5 6" key="1">
    <citation type="submission" date="2019-03" db="EMBL/GenBank/DDBJ databases">
        <title>Genomic Encyclopedia of Type Strains, Phase IV (KMG-IV): sequencing the most valuable type-strain genomes for metagenomic binning, comparative biology and taxonomic classification.</title>
        <authorList>
            <person name="Goeker M."/>
        </authorList>
    </citation>
    <scope>NUCLEOTIDE SEQUENCE [LARGE SCALE GENOMIC DNA]</scope>
    <source>
        <strain evidence="5 6">DSM 45934</strain>
    </source>
</reference>
<dbReference type="AlphaFoldDB" id="A0A4R2J8U2"/>
<comment type="similarity">
    <text evidence="1">Belongs to the bacterial solute-binding protein 3 family.</text>
</comment>
<dbReference type="Proteomes" id="UP000295680">
    <property type="component" value="Unassembled WGS sequence"/>
</dbReference>
<keyword evidence="3" id="KW-0732">Signal</keyword>
<sequence length="245" mass="27086">MDRIVQRGSLVVGVNQNAYRVGYRDPVSGDLTGFEIDIVREITRALFGDPSRVRFIAIDQSDRVSMLRRGQIDLAVRTTTMTCENWRDVAFSTEYYTANQRLLVQQGEPATEIEQLNGRRICAATGSTSITNIPTFNPTAIPVSAPDVIDCLVMLQQHQIDAISTSDILLMALAAQDPNTKVVGRPLKQQPYGVSVAQTAPDLVRFVNGVLQRIRADGTWTSAYTHWLTPILGPPPPPPPARYRP</sequence>
<dbReference type="InterPro" id="IPR051455">
    <property type="entry name" value="Bact_solute-bind_prot3"/>
</dbReference>
<evidence type="ECO:0000256" key="2">
    <source>
        <dbReference type="ARBA" id="ARBA00022448"/>
    </source>
</evidence>
<proteinExistence type="inferred from homology"/>
<evidence type="ECO:0000313" key="5">
    <source>
        <dbReference type="EMBL" id="TCO52968.1"/>
    </source>
</evidence>
<comment type="caution">
    <text evidence="5">The sequence shown here is derived from an EMBL/GenBank/DDBJ whole genome shotgun (WGS) entry which is preliminary data.</text>
</comment>
<dbReference type="PANTHER" id="PTHR30085">
    <property type="entry name" value="AMINO ACID ABC TRANSPORTER PERMEASE"/>
    <property type="match status" value="1"/>
</dbReference>
<keyword evidence="6" id="KW-1185">Reference proteome</keyword>
<evidence type="ECO:0000259" key="4">
    <source>
        <dbReference type="SMART" id="SM00062"/>
    </source>
</evidence>
<name>A0A4R2J8U2_9PSEU</name>
<dbReference type="InterPro" id="IPR001638">
    <property type="entry name" value="Solute-binding_3/MltF_N"/>
</dbReference>
<keyword evidence="2" id="KW-0813">Transport</keyword>
<dbReference type="RefSeq" id="WP_165960881.1">
    <property type="nucleotide sequence ID" value="NZ_SLWS01000011.1"/>
</dbReference>
<dbReference type="GO" id="GO:0030288">
    <property type="term" value="C:outer membrane-bounded periplasmic space"/>
    <property type="evidence" value="ECO:0007669"/>
    <property type="project" value="TreeGrafter"/>
</dbReference>
<evidence type="ECO:0000313" key="6">
    <source>
        <dbReference type="Proteomes" id="UP000295680"/>
    </source>
</evidence>
<dbReference type="Gene3D" id="3.40.190.10">
    <property type="entry name" value="Periplasmic binding protein-like II"/>
    <property type="match status" value="2"/>
</dbReference>